<proteinExistence type="predicted"/>
<protein>
    <recommendedName>
        <fullName evidence="3">ESX-1 secretion-associated protein</fullName>
    </recommendedName>
</protein>
<comment type="caution">
    <text evidence="1">The sequence shown here is derived from an EMBL/GenBank/DDBJ whole genome shotgun (WGS) entry which is preliminary data.</text>
</comment>
<dbReference type="RefSeq" id="WP_275232110.1">
    <property type="nucleotide sequence ID" value="NZ_JARDXE010000014.1"/>
</dbReference>
<dbReference type="Proteomes" id="UP001217325">
    <property type="component" value="Unassembled WGS sequence"/>
</dbReference>
<dbReference type="EMBL" id="JARDXE010000014">
    <property type="protein sequence ID" value="MDE8647540.1"/>
    <property type="molecule type" value="Genomic_DNA"/>
</dbReference>
<sequence length="99" mass="10209">MSTPVKLSAPDARAIAAELLGGNDQLDNSSKALASIASDLSVAGMQGEAGRAVARKQEELTQRAGELIKTSREQAEGLINYANLVEQTQAEDAAAANAV</sequence>
<evidence type="ECO:0000313" key="1">
    <source>
        <dbReference type="EMBL" id="MDE8647540.1"/>
    </source>
</evidence>
<reference evidence="1" key="1">
    <citation type="submission" date="2023-02" db="EMBL/GenBank/DDBJ databases">
        <title>A novel hydrolase synthesized by Rhodococcus erythropolis HQ is responsible for the detoxification of Zearalenone.</title>
        <authorList>
            <person name="Hu J."/>
            <person name="Xu J."/>
        </authorList>
    </citation>
    <scope>NUCLEOTIDE SEQUENCE</scope>
    <source>
        <strain evidence="1">HQ</strain>
    </source>
</reference>
<dbReference type="AlphaFoldDB" id="A0AAW6LUB7"/>
<organism evidence="1 2">
    <name type="scientific">Rhodococcus qingshengii</name>
    <dbReference type="NCBI Taxonomy" id="334542"/>
    <lineage>
        <taxon>Bacteria</taxon>
        <taxon>Bacillati</taxon>
        <taxon>Actinomycetota</taxon>
        <taxon>Actinomycetes</taxon>
        <taxon>Mycobacteriales</taxon>
        <taxon>Nocardiaceae</taxon>
        <taxon>Rhodococcus</taxon>
        <taxon>Rhodococcus erythropolis group</taxon>
    </lineage>
</organism>
<dbReference type="Gene3D" id="1.10.287.1060">
    <property type="entry name" value="ESAT-6-like"/>
    <property type="match status" value="1"/>
</dbReference>
<name>A0AAW6LUB7_RHOSG</name>
<evidence type="ECO:0000313" key="2">
    <source>
        <dbReference type="Proteomes" id="UP001217325"/>
    </source>
</evidence>
<accession>A0AAW6LUB7</accession>
<gene>
    <name evidence="1" type="ORF">PXH69_21435</name>
</gene>
<evidence type="ECO:0008006" key="3">
    <source>
        <dbReference type="Google" id="ProtNLM"/>
    </source>
</evidence>